<dbReference type="Gene3D" id="3.30.710.10">
    <property type="entry name" value="Potassium Channel Kv1.1, Chain A"/>
    <property type="match status" value="1"/>
</dbReference>
<dbReference type="EMBL" id="JBAMIC010000002">
    <property type="protein sequence ID" value="KAK7113161.1"/>
    <property type="molecule type" value="Genomic_DNA"/>
</dbReference>
<evidence type="ECO:0000313" key="4">
    <source>
        <dbReference type="Proteomes" id="UP001374579"/>
    </source>
</evidence>
<feature type="domain" description="BTB" evidence="2">
    <location>
        <begin position="96"/>
        <end position="176"/>
    </location>
</feature>
<organism evidence="3 4">
    <name type="scientific">Littorina saxatilis</name>
    <dbReference type="NCBI Taxonomy" id="31220"/>
    <lineage>
        <taxon>Eukaryota</taxon>
        <taxon>Metazoa</taxon>
        <taxon>Spiralia</taxon>
        <taxon>Lophotrochozoa</taxon>
        <taxon>Mollusca</taxon>
        <taxon>Gastropoda</taxon>
        <taxon>Caenogastropoda</taxon>
        <taxon>Littorinimorpha</taxon>
        <taxon>Littorinoidea</taxon>
        <taxon>Littorinidae</taxon>
        <taxon>Littorina</taxon>
    </lineage>
</organism>
<evidence type="ECO:0000256" key="1">
    <source>
        <dbReference type="SAM" id="MobiDB-lite"/>
    </source>
</evidence>
<sequence>MGMKRFSAPPALYPQSVSPPVPTHPSGPAPTICPAPPVTSTSVSGMGHTHHHHHHQHHHHHPQQQQQQQQHPHDPSGKRVKTDPSLEWLLAHEAESDVTVSVNSGQLVFAAHRVVLAVKSEVLAESLAHLLQDSGQGEGHVTGDRPVLHVEEEGECCEVFSRFLYFLYSGAVWLHQDYVLPLYRLARKYKVTSLSAHCHNYVLQVLAKSCTSTSSHSSRSNQHHHHHNNHNNNNNNNNNNRDSCNVNHNHSPPGSALSSPNGNSPPYTGSGFSLDTVCELYEAGEYEGDIQRTAYRLLCCQFPQLVRSPRWQRCQVSTVCSLLASDAVGVEENVVLVAATDFMKRTQLADKKQIENILSLIRYPRLPRRVLYHLHKNGSFTNFPRVQELMLGAIKFHAFRDLPESRDDFTGPQFRPRVANNPPSPSRRASMHLATVTDLDTFPPTQSPVLPNTAFSLEPALPVTVTRSRQSQV</sequence>
<feature type="compositionally biased region" description="Basic residues" evidence="1">
    <location>
        <begin position="48"/>
        <end position="62"/>
    </location>
</feature>
<feature type="region of interest" description="Disordered" evidence="1">
    <location>
        <begin position="214"/>
        <end position="265"/>
    </location>
</feature>
<reference evidence="3 4" key="1">
    <citation type="submission" date="2024-02" db="EMBL/GenBank/DDBJ databases">
        <title>Chromosome-scale genome assembly of the rough periwinkle Littorina saxatilis.</title>
        <authorList>
            <person name="De Jode A."/>
            <person name="Faria R."/>
            <person name="Formenti G."/>
            <person name="Sims Y."/>
            <person name="Smith T.P."/>
            <person name="Tracey A."/>
            <person name="Wood J.M.D."/>
            <person name="Zagrodzka Z.B."/>
            <person name="Johannesson K."/>
            <person name="Butlin R.K."/>
            <person name="Leder E.H."/>
        </authorList>
    </citation>
    <scope>NUCLEOTIDE SEQUENCE [LARGE SCALE GENOMIC DNA]</scope>
    <source>
        <strain evidence="3">Snail1</strain>
        <tissue evidence="3">Muscle</tissue>
    </source>
</reference>
<evidence type="ECO:0000313" key="3">
    <source>
        <dbReference type="EMBL" id="KAK7113161.1"/>
    </source>
</evidence>
<dbReference type="Gene3D" id="1.25.40.420">
    <property type="match status" value="1"/>
</dbReference>
<dbReference type="PANTHER" id="PTHR24410:SF23">
    <property type="entry name" value="BTB DOMAIN-CONTAINING PROTEIN-RELATED"/>
    <property type="match status" value="1"/>
</dbReference>
<dbReference type="Pfam" id="PF07707">
    <property type="entry name" value="BACK"/>
    <property type="match status" value="1"/>
</dbReference>
<accession>A0AAN9GMB5</accession>
<gene>
    <name evidence="3" type="ORF">V1264_012504</name>
</gene>
<comment type="caution">
    <text evidence="3">The sequence shown here is derived from an EMBL/GenBank/DDBJ whole genome shotgun (WGS) entry which is preliminary data.</text>
</comment>
<feature type="region of interest" description="Disordered" evidence="1">
    <location>
        <begin position="407"/>
        <end position="429"/>
    </location>
</feature>
<evidence type="ECO:0000259" key="2">
    <source>
        <dbReference type="PROSITE" id="PS50097"/>
    </source>
</evidence>
<protein>
    <recommendedName>
        <fullName evidence="2">BTB domain-containing protein</fullName>
    </recommendedName>
</protein>
<feature type="compositionally biased region" description="Polar residues" evidence="1">
    <location>
        <begin position="256"/>
        <end position="265"/>
    </location>
</feature>
<dbReference type="Proteomes" id="UP001374579">
    <property type="component" value="Unassembled WGS sequence"/>
</dbReference>
<dbReference type="InterPro" id="IPR011705">
    <property type="entry name" value="BACK"/>
</dbReference>
<dbReference type="InterPro" id="IPR000210">
    <property type="entry name" value="BTB/POZ_dom"/>
</dbReference>
<dbReference type="PANTHER" id="PTHR24410">
    <property type="entry name" value="HL07962P-RELATED"/>
    <property type="match status" value="1"/>
</dbReference>
<dbReference type="InterPro" id="IPR011333">
    <property type="entry name" value="SKP1/BTB/POZ_sf"/>
</dbReference>
<feature type="compositionally biased region" description="Pro residues" evidence="1">
    <location>
        <begin position="17"/>
        <end position="37"/>
    </location>
</feature>
<dbReference type="SMART" id="SM00875">
    <property type="entry name" value="BACK"/>
    <property type="match status" value="1"/>
</dbReference>
<name>A0AAN9GMB5_9CAEN</name>
<dbReference type="PROSITE" id="PS50097">
    <property type="entry name" value="BTB"/>
    <property type="match status" value="1"/>
</dbReference>
<proteinExistence type="predicted"/>
<keyword evidence="4" id="KW-1185">Reference proteome</keyword>
<feature type="region of interest" description="Disordered" evidence="1">
    <location>
        <begin position="1"/>
        <end position="81"/>
    </location>
</feature>
<dbReference type="InterPro" id="IPR051481">
    <property type="entry name" value="BTB-POZ/Galectin-3-binding"/>
</dbReference>
<feature type="compositionally biased region" description="Low complexity" evidence="1">
    <location>
        <begin position="230"/>
        <end position="250"/>
    </location>
</feature>
<dbReference type="SUPFAM" id="SSF54695">
    <property type="entry name" value="POZ domain"/>
    <property type="match status" value="1"/>
</dbReference>
<feature type="compositionally biased region" description="Basic and acidic residues" evidence="1">
    <location>
        <begin position="71"/>
        <end position="81"/>
    </location>
</feature>
<dbReference type="Pfam" id="PF00651">
    <property type="entry name" value="BTB"/>
    <property type="match status" value="1"/>
</dbReference>
<dbReference type="SMART" id="SM00225">
    <property type="entry name" value="BTB"/>
    <property type="match status" value="1"/>
</dbReference>
<dbReference type="AlphaFoldDB" id="A0AAN9GMB5"/>